<evidence type="ECO:0000256" key="7">
    <source>
        <dbReference type="ARBA" id="ARBA00022982"/>
    </source>
</evidence>
<dbReference type="PANTHER" id="PTHR13344:SF0">
    <property type="entry name" value="NADH DEHYDROGENASE [UBIQUINONE] 1 ALPHA SUBCOMPLEX SUBUNIT 8"/>
    <property type="match status" value="1"/>
</dbReference>
<sequence length="179" mass="20380">MVVTEDVTLPEFEDLETDEVKLSVGALLTASAFIGKQCEGVNNEFVLCRQEYNDPRACLEVGKQVTACAKEVLKRIRKECCQEFNQYANCVDKSSRDYTFRHCRRTQAVFDDCMRSRLCLVRNDFGYFCRGRIHKSTSDPPEPPPCPCHPKVDDATPSLPDCKPRKPARFGGRLYWSGD</sequence>
<organism evidence="10">
    <name type="scientific">Spodoptera frugiperda</name>
    <name type="common">Fall armyworm</name>
    <dbReference type="NCBI Taxonomy" id="7108"/>
    <lineage>
        <taxon>Eukaryota</taxon>
        <taxon>Metazoa</taxon>
        <taxon>Ecdysozoa</taxon>
        <taxon>Arthropoda</taxon>
        <taxon>Hexapoda</taxon>
        <taxon>Insecta</taxon>
        <taxon>Pterygota</taxon>
        <taxon>Neoptera</taxon>
        <taxon>Endopterygota</taxon>
        <taxon>Lepidoptera</taxon>
        <taxon>Glossata</taxon>
        <taxon>Ditrysia</taxon>
        <taxon>Noctuoidea</taxon>
        <taxon>Noctuidae</taxon>
        <taxon>Amphipyrinae</taxon>
        <taxon>Spodoptera</taxon>
    </lineage>
</organism>
<dbReference type="GO" id="GO:0005739">
    <property type="term" value="C:mitochondrion"/>
    <property type="evidence" value="ECO:0007669"/>
    <property type="project" value="UniProtKB-SubCell"/>
</dbReference>
<dbReference type="GO" id="GO:0006120">
    <property type="term" value="P:mitochondrial electron transport, NADH to ubiquinone"/>
    <property type="evidence" value="ECO:0007669"/>
    <property type="project" value="InterPro"/>
</dbReference>
<keyword evidence="7" id="KW-0249">Electron transport</keyword>
<dbReference type="PROSITE" id="PS51808">
    <property type="entry name" value="CHCH"/>
    <property type="match status" value="1"/>
</dbReference>
<proteinExistence type="inferred from homology"/>
<dbReference type="EMBL" id="ODYU01005792">
    <property type="protein sequence ID" value="SOQ47033.1"/>
    <property type="molecule type" value="Genomic_DNA"/>
</dbReference>
<keyword evidence="6" id="KW-0677">Repeat</keyword>
<dbReference type="AlphaFoldDB" id="A0A2H1W1Y6"/>
<evidence type="ECO:0000256" key="4">
    <source>
        <dbReference type="ARBA" id="ARBA00022448"/>
    </source>
</evidence>
<evidence type="ECO:0000256" key="6">
    <source>
        <dbReference type="ARBA" id="ARBA00022737"/>
    </source>
</evidence>
<dbReference type="PANTHER" id="PTHR13344">
    <property type="entry name" value="NADH-UBIQUINONE OXIDOREDUCTASE"/>
    <property type="match status" value="1"/>
</dbReference>
<comment type="function">
    <text evidence="1">Accessory subunit of the mitochondrial membrane respiratory chain NADH dehydrogenase (Complex I), that is believed not to be involved in catalysis. Complex I functions in the transfer of electrons from NADH to the respiratory chain. The immediate electron acceptor for the enzyme is believed to be ubiquinone.</text>
</comment>
<keyword evidence="5" id="KW-0679">Respiratory chain</keyword>
<accession>A0A2H1W1Y6</accession>
<evidence type="ECO:0000256" key="5">
    <source>
        <dbReference type="ARBA" id="ARBA00022660"/>
    </source>
</evidence>
<keyword evidence="4" id="KW-0813">Transport</keyword>
<evidence type="ECO:0000256" key="8">
    <source>
        <dbReference type="ARBA" id="ARBA00023128"/>
    </source>
</evidence>
<gene>
    <name evidence="10" type="ORF">SFRICE_000189</name>
</gene>
<dbReference type="InterPro" id="IPR016680">
    <property type="entry name" value="NDUFA8"/>
</dbReference>
<comment type="similarity">
    <text evidence="3">Belongs to the complex I NDUFA8 subunit family.</text>
</comment>
<comment type="subcellular location">
    <subcellularLocation>
        <location evidence="2">Mitochondrion</location>
    </subcellularLocation>
</comment>
<protein>
    <submittedName>
        <fullName evidence="10">SFRICE_000189</fullName>
    </submittedName>
</protein>
<evidence type="ECO:0000256" key="3">
    <source>
        <dbReference type="ARBA" id="ARBA00010705"/>
    </source>
</evidence>
<name>A0A2H1W1Y6_SPOFR</name>
<keyword evidence="8" id="KW-0496">Mitochondrion</keyword>
<keyword evidence="9" id="KW-1015">Disulfide bond</keyword>
<reference evidence="10" key="1">
    <citation type="submission" date="2016-07" db="EMBL/GenBank/DDBJ databases">
        <authorList>
            <person name="Bretaudeau A."/>
        </authorList>
    </citation>
    <scope>NUCLEOTIDE SEQUENCE</scope>
    <source>
        <strain evidence="10">Rice</strain>
        <tissue evidence="10">Whole body</tissue>
    </source>
</reference>
<evidence type="ECO:0000256" key="1">
    <source>
        <dbReference type="ARBA" id="ARBA00003195"/>
    </source>
</evidence>
<evidence type="ECO:0000256" key="2">
    <source>
        <dbReference type="ARBA" id="ARBA00004173"/>
    </source>
</evidence>
<evidence type="ECO:0000256" key="9">
    <source>
        <dbReference type="ARBA" id="ARBA00023157"/>
    </source>
</evidence>
<evidence type="ECO:0000313" key="10">
    <source>
        <dbReference type="EMBL" id="SOQ47033.1"/>
    </source>
</evidence>